<reference evidence="2" key="1">
    <citation type="submission" date="2016-11" db="EMBL/GenBank/DDBJ databases">
        <authorList>
            <person name="Shukria A."/>
            <person name="Stevens D.C."/>
        </authorList>
    </citation>
    <scope>NUCLEOTIDE SEQUENCE [LARGE SCALE GENOMIC DNA]</scope>
    <source>
        <strain evidence="2">Cbfe23</strain>
    </source>
</reference>
<accession>A0A1L9AV72</accession>
<dbReference type="AlphaFoldDB" id="A0A1L9AV72"/>
<reference evidence="1 2" key="2">
    <citation type="submission" date="2016-12" db="EMBL/GenBank/DDBJ databases">
        <title>Draft Genome Sequence of Cystobacter ferrugineus Strain Cbfe23.</title>
        <authorList>
            <person name="Akbar S."/>
            <person name="Dowd S.E."/>
            <person name="Stevens D.C."/>
        </authorList>
    </citation>
    <scope>NUCLEOTIDE SEQUENCE [LARGE SCALE GENOMIC DNA]</scope>
    <source>
        <strain evidence="1 2">Cbfe23</strain>
    </source>
</reference>
<organism evidence="1 2">
    <name type="scientific">Cystobacter ferrugineus</name>
    <dbReference type="NCBI Taxonomy" id="83449"/>
    <lineage>
        <taxon>Bacteria</taxon>
        <taxon>Pseudomonadati</taxon>
        <taxon>Myxococcota</taxon>
        <taxon>Myxococcia</taxon>
        <taxon>Myxococcales</taxon>
        <taxon>Cystobacterineae</taxon>
        <taxon>Archangiaceae</taxon>
        <taxon>Cystobacter</taxon>
    </lineage>
</organism>
<protein>
    <submittedName>
        <fullName evidence="1">Uncharacterized protein</fullName>
    </submittedName>
</protein>
<dbReference type="Proteomes" id="UP000182229">
    <property type="component" value="Unassembled WGS sequence"/>
</dbReference>
<keyword evidence="2" id="KW-1185">Reference proteome</keyword>
<sequence length="74" mass="8179">MTDAQKAEQYAREIGEFLDSARRLSAEAAQLALHHEHAEAARRYVQLGKQLEFAGKILGHAEVADARDYRGKGG</sequence>
<comment type="caution">
    <text evidence="1">The sequence shown here is derived from an EMBL/GenBank/DDBJ whole genome shotgun (WGS) entry which is preliminary data.</text>
</comment>
<evidence type="ECO:0000313" key="1">
    <source>
        <dbReference type="EMBL" id="OJH33907.1"/>
    </source>
</evidence>
<dbReference type="EMBL" id="MPIN01000025">
    <property type="protein sequence ID" value="OJH33907.1"/>
    <property type="molecule type" value="Genomic_DNA"/>
</dbReference>
<gene>
    <name evidence="1" type="ORF">BON30_46120</name>
</gene>
<name>A0A1L9AV72_9BACT</name>
<evidence type="ECO:0000313" key="2">
    <source>
        <dbReference type="Proteomes" id="UP000182229"/>
    </source>
</evidence>
<proteinExistence type="predicted"/>
<dbReference type="STRING" id="83449.BON30_46120"/>